<dbReference type="AlphaFoldDB" id="W6ZWU2"/>
<dbReference type="GeneID" id="20041126"/>
<keyword evidence="2" id="KW-0812">Transmembrane</keyword>
<keyword evidence="4" id="KW-1185">Reference proteome</keyword>
<keyword evidence="2" id="KW-1133">Transmembrane helix</keyword>
<sequence length="236" mass="26937">MKEASNTESSQEDMHTEPSPKRSQTQRDYQNRKMSGVRQREESSGETGSDCGERNESSNLINNFLEDIDKGIRNQPFRSLLPHEKGNSKSSKKEESSCERLGIATSILKCFTPLLGMLLYGKVVMAVGSSMAYLFFLVSSTILISYLGRKLRKINKSIKNKYRDEDRNRDGERARRPLQNGAEVRQSIIRDCVLVMRTRQNDGVPEITPIRGRQGYSSTAEHNHGRIYRTFHEQCV</sequence>
<accession>W6ZWU2</accession>
<feature type="compositionally biased region" description="Basic and acidic residues" evidence="1">
    <location>
        <begin position="81"/>
        <end position="96"/>
    </location>
</feature>
<organism evidence="3 4">
    <name type="scientific">Plasmodium inui San Antonio 1</name>
    <dbReference type="NCBI Taxonomy" id="1237626"/>
    <lineage>
        <taxon>Eukaryota</taxon>
        <taxon>Sar</taxon>
        <taxon>Alveolata</taxon>
        <taxon>Apicomplexa</taxon>
        <taxon>Aconoidasida</taxon>
        <taxon>Haemosporida</taxon>
        <taxon>Plasmodiidae</taxon>
        <taxon>Plasmodium</taxon>
        <taxon>Plasmodium (Plasmodium)</taxon>
    </lineage>
</organism>
<evidence type="ECO:0000256" key="1">
    <source>
        <dbReference type="SAM" id="MobiDB-lite"/>
    </source>
</evidence>
<evidence type="ECO:0008006" key="5">
    <source>
        <dbReference type="Google" id="ProtNLM"/>
    </source>
</evidence>
<reference evidence="3 4" key="1">
    <citation type="submission" date="2013-02" db="EMBL/GenBank/DDBJ databases">
        <title>The Genome Sequence of Plasmodium inui San Antonio 1.</title>
        <authorList>
            <consortium name="The Broad Institute Genome Sequencing Platform"/>
            <consortium name="The Broad Institute Genome Sequencing Center for Infectious Disease"/>
            <person name="Neafsey D."/>
            <person name="Cheeseman I."/>
            <person name="Volkman S."/>
            <person name="Adams J."/>
            <person name="Walker B."/>
            <person name="Young S.K."/>
            <person name="Zeng Q."/>
            <person name="Gargeya S."/>
            <person name="Fitzgerald M."/>
            <person name="Haas B."/>
            <person name="Abouelleil A."/>
            <person name="Alvarado L."/>
            <person name="Arachchi H.M."/>
            <person name="Berlin A.M."/>
            <person name="Chapman S.B."/>
            <person name="Dewar J."/>
            <person name="Goldberg J."/>
            <person name="Griggs A."/>
            <person name="Gujja S."/>
            <person name="Hansen M."/>
            <person name="Howarth C."/>
            <person name="Imamovic A."/>
            <person name="Larimer J."/>
            <person name="McCowan C."/>
            <person name="Murphy C."/>
            <person name="Neiman D."/>
            <person name="Pearson M."/>
            <person name="Priest M."/>
            <person name="Roberts A."/>
            <person name="Saif S."/>
            <person name="Shea T."/>
            <person name="Sisk P."/>
            <person name="Sykes S."/>
            <person name="Wortman J."/>
            <person name="Nusbaum C."/>
            <person name="Birren B."/>
        </authorList>
    </citation>
    <scope>NUCLEOTIDE SEQUENCE [LARGE SCALE GENOMIC DNA]</scope>
    <source>
        <strain evidence="3 4">San Antonio 1</strain>
    </source>
</reference>
<dbReference type="EMBL" id="KI965701">
    <property type="protein sequence ID" value="EUD63063.1"/>
    <property type="molecule type" value="Genomic_DNA"/>
</dbReference>
<keyword evidence="2" id="KW-0472">Membrane</keyword>
<dbReference type="Proteomes" id="UP000030640">
    <property type="component" value="Unassembled WGS sequence"/>
</dbReference>
<name>W6ZWU2_9APIC</name>
<proteinExistence type="predicted"/>
<dbReference type="RefSeq" id="XP_008819645.1">
    <property type="nucleotide sequence ID" value="XM_008821423.1"/>
</dbReference>
<evidence type="ECO:0000256" key="2">
    <source>
        <dbReference type="SAM" id="Phobius"/>
    </source>
</evidence>
<gene>
    <name evidence="3" type="ORF">C922_05852</name>
</gene>
<evidence type="ECO:0000313" key="3">
    <source>
        <dbReference type="EMBL" id="EUD63063.1"/>
    </source>
</evidence>
<protein>
    <recommendedName>
        <fullName evidence="5">Pv-fam-d protein</fullName>
    </recommendedName>
</protein>
<evidence type="ECO:0000313" key="4">
    <source>
        <dbReference type="Proteomes" id="UP000030640"/>
    </source>
</evidence>
<feature type="region of interest" description="Disordered" evidence="1">
    <location>
        <begin position="1"/>
        <end position="57"/>
    </location>
</feature>
<dbReference type="VEuPathDB" id="PlasmoDB:C922_05852"/>
<feature type="transmembrane region" description="Helical" evidence="2">
    <location>
        <begin position="126"/>
        <end position="147"/>
    </location>
</feature>
<feature type="region of interest" description="Disordered" evidence="1">
    <location>
        <begin position="77"/>
        <end position="96"/>
    </location>
</feature>